<evidence type="ECO:0000313" key="3">
    <source>
        <dbReference type="EMBL" id="TCU62297.1"/>
    </source>
</evidence>
<dbReference type="EMBL" id="SMBP01000005">
    <property type="protein sequence ID" value="TCU62297.1"/>
    <property type="molecule type" value="Genomic_DNA"/>
</dbReference>
<evidence type="ECO:0000313" key="4">
    <source>
        <dbReference type="Proteomes" id="UP000295773"/>
    </source>
</evidence>
<dbReference type="RefSeq" id="WP_132224267.1">
    <property type="nucleotide sequence ID" value="NZ_JADPGE010000007.1"/>
</dbReference>
<dbReference type="GO" id="GO:0030288">
    <property type="term" value="C:outer membrane-bounded periplasmic space"/>
    <property type="evidence" value="ECO:0007669"/>
    <property type="project" value="TreeGrafter"/>
</dbReference>
<accession>A0A4R3TLK7</accession>
<reference evidence="3 4" key="1">
    <citation type="submission" date="2019-03" db="EMBL/GenBank/DDBJ databases">
        <title>Genomic Encyclopedia of Type Strains, Phase IV (KMG-IV): sequencing the most valuable type-strain genomes for metagenomic binning, comparative biology and taxonomic classification.</title>
        <authorList>
            <person name="Goeker M."/>
        </authorList>
    </citation>
    <scope>NUCLEOTIDE SEQUENCE [LARGE SCALE GENOMIC DNA]</scope>
    <source>
        <strain evidence="3 4">DSM 29481</strain>
    </source>
</reference>
<evidence type="ECO:0000259" key="2">
    <source>
        <dbReference type="SMART" id="SM00646"/>
    </source>
</evidence>
<dbReference type="GO" id="GO:0009253">
    <property type="term" value="P:peptidoglycan catabolic process"/>
    <property type="evidence" value="ECO:0007669"/>
    <property type="project" value="InterPro"/>
</dbReference>
<dbReference type="PANTHER" id="PTHR30404">
    <property type="entry name" value="N-ACETYLMURAMOYL-L-ALANINE AMIDASE"/>
    <property type="match status" value="1"/>
</dbReference>
<dbReference type="Proteomes" id="UP000295773">
    <property type="component" value="Unassembled WGS sequence"/>
</dbReference>
<dbReference type="CDD" id="cd02696">
    <property type="entry name" value="MurNAc-LAA"/>
    <property type="match status" value="1"/>
</dbReference>
<keyword evidence="4" id="KW-1185">Reference proteome</keyword>
<sequence>MKRNIVQRHAIFFTLIVLCFLIVPAIRESYAQDRMDKKEAQRQQKLMEEYQKQQKQKLAKEKQRKQKAAKFKVMLDAGHGGYDAGSESKEGKKEKDITLSITLKTGELLKQEGVQVLYTRESDTVSWKSNNVDDLNTRSRMANASQADIFVSIHTNYSDEAKDKTAGSEVWYSTRQSDSKKIAEHMELALRADGYTKSRGLRDDREAFLSLLYYNQIPSILVETGFISNPKDASILSDAKGQERIAQAISTGILKALGLKN</sequence>
<dbReference type="Gene3D" id="3.40.630.40">
    <property type="entry name" value="Zn-dependent exopeptidases"/>
    <property type="match status" value="1"/>
</dbReference>
<dbReference type="SUPFAM" id="SSF53187">
    <property type="entry name" value="Zn-dependent exopeptidases"/>
    <property type="match status" value="1"/>
</dbReference>
<evidence type="ECO:0000256" key="1">
    <source>
        <dbReference type="ARBA" id="ARBA00022801"/>
    </source>
</evidence>
<comment type="caution">
    <text evidence="3">The sequence shown here is derived from an EMBL/GenBank/DDBJ whole genome shotgun (WGS) entry which is preliminary data.</text>
</comment>
<dbReference type="GO" id="GO:0008745">
    <property type="term" value="F:N-acetylmuramoyl-L-alanine amidase activity"/>
    <property type="evidence" value="ECO:0007669"/>
    <property type="project" value="InterPro"/>
</dbReference>
<dbReference type="PANTHER" id="PTHR30404:SF0">
    <property type="entry name" value="N-ACETYLMURAMOYL-L-ALANINE AMIDASE AMIC"/>
    <property type="match status" value="1"/>
</dbReference>
<proteinExistence type="predicted"/>
<dbReference type="Pfam" id="PF01520">
    <property type="entry name" value="Amidase_3"/>
    <property type="match status" value="1"/>
</dbReference>
<protein>
    <submittedName>
        <fullName evidence="3">N-acetylmuramoyl-L-alanine amidase CwlD</fullName>
    </submittedName>
</protein>
<organism evidence="3 4">
    <name type="scientific">Longicatena caecimuris</name>
    <dbReference type="NCBI Taxonomy" id="1796635"/>
    <lineage>
        <taxon>Bacteria</taxon>
        <taxon>Bacillati</taxon>
        <taxon>Bacillota</taxon>
        <taxon>Erysipelotrichia</taxon>
        <taxon>Erysipelotrichales</taxon>
        <taxon>Erysipelotrichaceae</taxon>
        <taxon>Longicatena</taxon>
    </lineage>
</organism>
<dbReference type="SMART" id="SM00646">
    <property type="entry name" value="Ami_3"/>
    <property type="match status" value="1"/>
</dbReference>
<feature type="domain" description="MurNAc-LAA" evidence="2">
    <location>
        <begin position="139"/>
        <end position="254"/>
    </location>
</feature>
<dbReference type="InterPro" id="IPR002508">
    <property type="entry name" value="MurNAc-LAA_cat"/>
</dbReference>
<keyword evidence="1" id="KW-0378">Hydrolase</keyword>
<name>A0A4R3TLK7_9FIRM</name>
<dbReference type="AlphaFoldDB" id="A0A4R3TLK7"/>
<gene>
    <name evidence="3" type="ORF">EDD61_105105</name>
</gene>
<dbReference type="InterPro" id="IPR050695">
    <property type="entry name" value="N-acetylmuramoyl_amidase_3"/>
</dbReference>